<feature type="transmembrane region" description="Helical" evidence="9">
    <location>
        <begin position="49"/>
        <end position="66"/>
    </location>
</feature>
<keyword evidence="7" id="KW-0067">ATP-binding</keyword>
<feature type="transmembrane region" description="Helical" evidence="9">
    <location>
        <begin position="16"/>
        <end position="37"/>
    </location>
</feature>
<sequence>MDRASGDKGNRRGNRVLLLARLLAVGAVGLVAAAVALRLGGAAPPSHPHSWFIAVVYCLLGERVVAHAQRNPVGWCLLATGVSGALAAGATVLPDQRWLAWVSAWSWWPTYSLLPVVLLLFPTGRPPGRRWWVAVGIAAVGVLLPAVGLGWAAWGDPAEFWHQVFAGTARRGVPVAVAAVGFASFVVAMCAAMASLAVRGWRTPGGAQRRVVWWVLAGSLVFVPALGLELAFGEAWGAWLVAAAAFPVAVVIAIMRYGLYDIELILHRTLLYGFLGVLLIGVYSTVVLITTTRAPTQGNVIATVVVVASLAPLHKVLLRAVNRALYGARSDPYRALVELGRTLAHPMRQHELLPAVVSWVGKGLKLPYVAVHLDLRDSAPSAVHGAETGSTRHSVVLRHQGRKIGLLVAEARARGEVLGRRDVRLLEDMAGQAAPAVHSARMALALREADARFERERREELRRISNDLHDYIGPSVVGIGKQMGVALRTLEPADARARTLIAEALVDLETLTGTVRRVVRNARALDLGPNLTQAVRRRAESIADGLQVQVTPTGRLDDVPPVVGRAAFLIAGEAMLNVVRHANASRCHISLNRTGSGLEVSVVDDGRGLPDELPFGIGLASMKERCKALGGVFSVDQLTPGTRITAHIPFEPS</sequence>
<dbReference type="InterPro" id="IPR029016">
    <property type="entry name" value="GAF-like_dom_sf"/>
</dbReference>
<dbReference type="Proteomes" id="UP000268727">
    <property type="component" value="Unassembled WGS sequence"/>
</dbReference>
<evidence type="ECO:0000256" key="3">
    <source>
        <dbReference type="ARBA" id="ARBA00022553"/>
    </source>
</evidence>
<dbReference type="Pfam" id="PF02518">
    <property type="entry name" value="HATPase_c"/>
    <property type="match status" value="1"/>
</dbReference>
<evidence type="ECO:0000256" key="6">
    <source>
        <dbReference type="ARBA" id="ARBA00022777"/>
    </source>
</evidence>
<evidence type="ECO:0000256" key="9">
    <source>
        <dbReference type="SAM" id="Phobius"/>
    </source>
</evidence>
<dbReference type="SUPFAM" id="SSF55781">
    <property type="entry name" value="GAF domain-like"/>
    <property type="match status" value="1"/>
</dbReference>
<dbReference type="SUPFAM" id="SSF55874">
    <property type="entry name" value="ATPase domain of HSP90 chaperone/DNA topoisomerase II/histidine kinase"/>
    <property type="match status" value="1"/>
</dbReference>
<dbReference type="Gene3D" id="1.20.5.1930">
    <property type="match status" value="1"/>
</dbReference>
<evidence type="ECO:0000256" key="2">
    <source>
        <dbReference type="ARBA" id="ARBA00012438"/>
    </source>
</evidence>
<feature type="transmembrane region" description="Helical" evidence="9">
    <location>
        <begin position="133"/>
        <end position="154"/>
    </location>
</feature>
<evidence type="ECO:0000313" key="11">
    <source>
        <dbReference type="EMBL" id="ROP42217.1"/>
    </source>
</evidence>
<organism evidence="11 12">
    <name type="scientific">Saccharothrix texasensis</name>
    <dbReference type="NCBI Taxonomy" id="103734"/>
    <lineage>
        <taxon>Bacteria</taxon>
        <taxon>Bacillati</taxon>
        <taxon>Actinomycetota</taxon>
        <taxon>Actinomycetes</taxon>
        <taxon>Pseudonocardiales</taxon>
        <taxon>Pseudonocardiaceae</taxon>
        <taxon>Saccharothrix</taxon>
    </lineage>
</organism>
<gene>
    <name evidence="11" type="ORF">EDD40_7713</name>
</gene>
<keyword evidence="5" id="KW-0547">Nucleotide-binding</keyword>
<dbReference type="CDD" id="cd16917">
    <property type="entry name" value="HATPase_UhpB-NarQ-NarX-like"/>
    <property type="match status" value="1"/>
</dbReference>
<dbReference type="SMART" id="SM00387">
    <property type="entry name" value="HATPase_c"/>
    <property type="match status" value="1"/>
</dbReference>
<feature type="transmembrane region" description="Helical" evidence="9">
    <location>
        <begin position="211"/>
        <end position="232"/>
    </location>
</feature>
<dbReference type="Pfam" id="PF07730">
    <property type="entry name" value="HisKA_3"/>
    <property type="match status" value="1"/>
</dbReference>
<keyword evidence="9" id="KW-0812">Transmembrane</keyword>
<feature type="transmembrane region" description="Helical" evidence="9">
    <location>
        <begin position="174"/>
        <end position="199"/>
    </location>
</feature>
<name>A0A3N1HI58_9PSEU</name>
<dbReference type="GO" id="GO:0005524">
    <property type="term" value="F:ATP binding"/>
    <property type="evidence" value="ECO:0007669"/>
    <property type="project" value="UniProtKB-KW"/>
</dbReference>
<dbReference type="GO" id="GO:0046983">
    <property type="term" value="F:protein dimerization activity"/>
    <property type="evidence" value="ECO:0007669"/>
    <property type="project" value="InterPro"/>
</dbReference>
<proteinExistence type="predicted"/>
<evidence type="ECO:0000256" key="4">
    <source>
        <dbReference type="ARBA" id="ARBA00022679"/>
    </source>
</evidence>
<keyword evidence="12" id="KW-1185">Reference proteome</keyword>
<dbReference type="PANTHER" id="PTHR24421">
    <property type="entry name" value="NITRATE/NITRITE SENSOR PROTEIN NARX-RELATED"/>
    <property type="match status" value="1"/>
</dbReference>
<dbReference type="Gene3D" id="3.30.565.10">
    <property type="entry name" value="Histidine kinase-like ATPase, C-terminal domain"/>
    <property type="match status" value="1"/>
</dbReference>
<keyword evidence="3" id="KW-0597">Phosphoprotein</keyword>
<comment type="caution">
    <text evidence="11">The sequence shown here is derived from an EMBL/GenBank/DDBJ whole genome shotgun (WGS) entry which is preliminary data.</text>
</comment>
<dbReference type="AlphaFoldDB" id="A0A3N1HI58"/>
<keyword evidence="9" id="KW-0472">Membrane</keyword>
<dbReference type="GO" id="GO:0000155">
    <property type="term" value="F:phosphorelay sensor kinase activity"/>
    <property type="evidence" value="ECO:0007669"/>
    <property type="project" value="InterPro"/>
</dbReference>
<accession>A0A3N1HI58</accession>
<dbReference type="EC" id="2.7.13.3" evidence="2"/>
<dbReference type="GO" id="GO:0016020">
    <property type="term" value="C:membrane"/>
    <property type="evidence" value="ECO:0007669"/>
    <property type="project" value="InterPro"/>
</dbReference>
<dbReference type="InterPro" id="IPR011712">
    <property type="entry name" value="Sig_transdc_His_kin_sub3_dim/P"/>
</dbReference>
<feature type="transmembrane region" description="Helical" evidence="9">
    <location>
        <begin position="73"/>
        <end position="92"/>
    </location>
</feature>
<evidence type="ECO:0000256" key="5">
    <source>
        <dbReference type="ARBA" id="ARBA00022741"/>
    </source>
</evidence>
<dbReference type="PANTHER" id="PTHR24421:SF10">
    <property type="entry name" value="NITRATE_NITRITE SENSOR PROTEIN NARQ"/>
    <property type="match status" value="1"/>
</dbReference>
<evidence type="ECO:0000256" key="7">
    <source>
        <dbReference type="ARBA" id="ARBA00022840"/>
    </source>
</evidence>
<feature type="transmembrane region" description="Helical" evidence="9">
    <location>
        <begin position="238"/>
        <end position="258"/>
    </location>
</feature>
<keyword evidence="9" id="KW-1133">Transmembrane helix</keyword>
<reference evidence="11 12" key="1">
    <citation type="submission" date="2018-11" db="EMBL/GenBank/DDBJ databases">
        <title>Sequencing the genomes of 1000 actinobacteria strains.</title>
        <authorList>
            <person name="Klenk H.-P."/>
        </authorList>
    </citation>
    <scope>NUCLEOTIDE SEQUENCE [LARGE SCALE GENOMIC DNA]</scope>
    <source>
        <strain evidence="11 12">DSM 44231</strain>
    </source>
</reference>
<dbReference type="EMBL" id="RJKM01000001">
    <property type="protein sequence ID" value="ROP42217.1"/>
    <property type="molecule type" value="Genomic_DNA"/>
</dbReference>
<feature type="domain" description="Histidine kinase/HSP90-like ATPase" evidence="10">
    <location>
        <begin position="562"/>
        <end position="652"/>
    </location>
</feature>
<evidence type="ECO:0000259" key="10">
    <source>
        <dbReference type="SMART" id="SM00387"/>
    </source>
</evidence>
<keyword evidence="6 11" id="KW-0418">Kinase</keyword>
<dbReference type="InterPro" id="IPR050482">
    <property type="entry name" value="Sensor_HK_TwoCompSys"/>
</dbReference>
<protein>
    <recommendedName>
        <fullName evidence="2">histidine kinase</fullName>
        <ecNumber evidence="2">2.7.13.3</ecNumber>
    </recommendedName>
</protein>
<keyword evidence="8" id="KW-0902">Two-component regulatory system</keyword>
<dbReference type="InterPro" id="IPR003594">
    <property type="entry name" value="HATPase_dom"/>
</dbReference>
<keyword evidence="4" id="KW-0808">Transferase</keyword>
<comment type="catalytic activity">
    <reaction evidence="1">
        <text>ATP + protein L-histidine = ADP + protein N-phospho-L-histidine.</text>
        <dbReference type="EC" id="2.7.13.3"/>
    </reaction>
</comment>
<evidence type="ECO:0000256" key="1">
    <source>
        <dbReference type="ARBA" id="ARBA00000085"/>
    </source>
</evidence>
<dbReference type="InterPro" id="IPR036890">
    <property type="entry name" value="HATPase_C_sf"/>
</dbReference>
<evidence type="ECO:0000313" key="12">
    <source>
        <dbReference type="Proteomes" id="UP000268727"/>
    </source>
</evidence>
<dbReference type="Gene3D" id="3.30.450.40">
    <property type="match status" value="1"/>
</dbReference>
<evidence type="ECO:0000256" key="8">
    <source>
        <dbReference type="ARBA" id="ARBA00023012"/>
    </source>
</evidence>
<feature type="transmembrane region" description="Helical" evidence="9">
    <location>
        <begin position="98"/>
        <end position="121"/>
    </location>
</feature>
<feature type="transmembrane region" description="Helical" evidence="9">
    <location>
        <begin position="270"/>
        <end position="290"/>
    </location>
</feature>